<gene>
    <name evidence="2" type="ORF">AMURIS_04982</name>
</gene>
<evidence type="ECO:0000256" key="1">
    <source>
        <dbReference type="SAM" id="MobiDB-lite"/>
    </source>
</evidence>
<dbReference type="AlphaFoldDB" id="A0A2K4ZP13"/>
<dbReference type="OrthoDB" id="2476321at2"/>
<dbReference type="RefSeq" id="WP_103242191.1">
    <property type="nucleotide sequence ID" value="NZ_JANJZD010000047.1"/>
</dbReference>
<feature type="region of interest" description="Disordered" evidence="1">
    <location>
        <begin position="508"/>
        <end position="549"/>
    </location>
</feature>
<dbReference type="EMBL" id="OFSM01000042">
    <property type="protein sequence ID" value="SOY32224.1"/>
    <property type="molecule type" value="Genomic_DNA"/>
</dbReference>
<accession>A0A2K4ZP13</accession>
<name>A0A2K4ZP13_9FIRM</name>
<evidence type="ECO:0000313" key="3">
    <source>
        <dbReference type="Proteomes" id="UP000236311"/>
    </source>
</evidence>
<protein>
    <recommendedName>
        <fullName evidence="4">Phage portal protein, SPP1 Gp6-like</fullName>
    </recommendedName>
</protein>
<sequence>MPENKTDTSSTVSSENDEDFSVTFASNVDSNGEEIAILTSEEKAKHWMEEALQSFDPTNKQYSVYLNEQSGEDSKLTIEDIKRLAKNAQSDLSKILKINSLVRQEINEDDIIGKVYEAVVANLNANVRISFDNLPQKYTKKKKDEAEKLIKRFHKETNINQILSSSIPTVYTEGNCIKYLREKNGHYVVDTYPLGVVIVSDYNINGNPYILIDIRELTSRLQKTTIKGRKNKPLFFNSIVDEIKNNYPPEVYQAYIDKEHYAKLDIQRCGVNRFCNMNRKYGLTPVFKALKPNLMLDTFDEADKINAKAKAKKIIHQVLRSELLGTEGNRKGLEEMAYAHENLVKAFRNPTVLYTSPPFVEKIEYVEPKAEMSNVDSINQYRSRVTSALGISFLNTDGKQTVSTANISIKQLMKTINKIAEQEEKILEQWYCLILQENDIPLEYCPTPHILDAELLEFEMRKDLSELLFSKYNCSYSTAYELVGMDVRDEIEKRKQEKELGYEEILSVHPTSYNSAGDSTDSDNKGGRPSGSDDEQKQEYDSDYNLTRV</sequence>
<reference evidence="2 3" key="1">
    <citation type="submission" date="2018-01" db="EMBL/GenBank/DDBJ databases">
        <authorList>
            <person name="Gaut B.S."/>
            <person name="Morton B.R."/>
            <person name="Clegg M.T."/>
            <person name="Duvall M.R."/>
        </authorList>
    </citation>
    <scope>NUCLEOTIDE SEQUENCE [LARGE SCALE GENOMIC DNA]</scope>
    <source>
        <strain evidence="2">GP69</strain>
    </source>
</reference>
<feature type="region of interest" description="Disordered" evidence="1">
    <location>
        <begin position="1"/>
        <end position="20"/>
    </location>
</feature>
<evidence type="ECO:0008006" key="4">
    <source>
        <dbReference type="Google" id="ProtNLM"/>
    </source>
</evidence>
<evidence type="ECO:0000313" key="2">
    <source>
        <dbReference type="EMBL" id="SOY32224.1"/>
    </source>
</evidence>
<keyword evidence="3" id="KW-1185">Reference proteome</keyword>
<feature type="compositionally biased region" description="Polar residues" evidence="1">
    <location>
        <begin position="509"/>
        <end position="519"/>
    </location>
</feature>
<organism evidence="2 3">
    <name type="scientific">Acetatifactor muris</name>
    <dbReference type="NCBI Taxonomy" id="879566"/>
    <lineage>
        <taxon>Bacteria</taxon>
        <taxon>Bacillati</taxon>
        <taxon>Bacillota</taxon>
        <taxon>Clostridia</taxon>
        <taxon>Lachnospirales</taxon>
        <taxon>Lachnospiraceae</taxon>
        <taxon>Acetatifactor</taxon>
    </lineage>
</organism>
<dbReference type="Proteomes" id="UP000236311">
    <property type="component" value="Unassembled WGS sequence"/>
</dbReference>
<proteinExistence type="predicted"/>